<protein>
    <submittedName>
        <fullName evidence="1">Uncharacterized protein</fullName>
    </submittedName>
</protein>
<proteinExistence type="predicted"/>
<reference evidence="1" key="1">
    <citation type="submission" date="2020-04" db="EMBL/GenBank/DDBJ databases">
        <authorList>
            <person name="Chiriac C."/>
            <person name="Salcher M."/>
            <person name="Ghai R."/>
            <person name="Kavagutti S V."/>
        </authorList>
    </citation>
    <scope>NUCLEOTIDE SEQUENCE</scope>
</reference>
<organism evidence="1">
    <name type="scientific">uncultured Caudovirales phage</name>
    <dbReference type="NCBI Taxonomy" id="2100421"/>
    <lineage>
        <taxon>Viruses</taxon>
        <taxon>Duplodnaviria</taxon>
        <taxon>Heunggongvirae</taxon>
        <taxon>Uroviricota</taxon>
        <taxon>Caudoviricetes</taxon>
        <taxon>Peduoviridae</taxon>
        <taxon>Maltschvirus</taxon>
        <taxon>Maltschvirus maltsch</taxon>
    </lineage>
</organism>
<accession>A0A6J5NN29</accession>
<dbReference type="EMBL" id="LR796677">
    <property type="protein sequence ID" value="CAB4159126.1"/>
    <property type="molecule type" value="Genomic_DNA"/>
</dbReference>
<name>A0A6J5NN29_9CAUD</name>
<gene>
    <name evidence="1" type="ORF">UFOVP711_56</name>
</gene>
<sequence length="92" mass="10310">MTNQPEERRVVSGIEAGSAFVQALGLDEHRVTRVLLQAEVGKPMFAHITVLMNDEEVQQVCTFLEPLETLDPLDIEIPTQQPAKDNGLWTPR</sequence>
<evidence type="ECO:0000313" key="1">
    <source>
        <dbReference type="EMBL" id="CAB4159126.1"/>
    </source>
</evidence>